<name>A0AAW9QQA1_9CHRO</name>
<accession>A0AAW9QQA1</accession>
<dbReference type="AlphaFoldDB" id="A0AAW9QQA1"/>
<dbReference type="InterPro" id="IPR029060">
    <property type="entry name" value="PIN-like_dom_sf"/>
</dbReference>
<dbReference type="PANTHER" id="PTHR34610:SF4">
    <property type="entry name" value="SLL8027 PROTEIN"/>
    <property type="match status" value="1"/>
</dbReference>
<proteinExistence type="predicted"/>
<dbReference type="Proteomes" id="UP001328733">
    <property type="component" value="Unassembled WGS sequence"/>
</dbReference>
<protein>
    <submittedName>
        <fullName evidence="2">Toxin-antitoxin system toxin component, PIN family</fullName>
    </submittedName>
</protein>
<evidence type="ECO:0000313" key="3">
    <source>
        <dbReference type="Proteomes" id="UP001328733"/>
    </source>
</evidence>
<dbReference type="InterPro" id="IPR002850">
    <property type="entry name" value="PIN_toxin-like"/>
</dbReference>
<sequence>MNERRFVFDVNVIVSALLFPRSNPRQALDIARYQGRILMTDTIQEELITVLYRPKFDKYLTLDDRTVFLTELLPRVVWIESIEPIEECRDSKDNKYLELAVSGRAKYLITGDEDLLVLHPF</sequence>
<dbReference type="InterPro" id="IPR002716">
    <property type="entry name" value="PIN_dom"/>
</dbReference>
<dbReference type="SMART" id="SM00670">
    <property type="entry name" value="PINc"/>
    <property type="match status" value="1"/>
</dbReference>
<dbReference type="NCBIfam" id="TIGR00305">
    <property type="entry name" value="putative toxin-antitoxin system toxin component, PIN family"/>
    <property type="match status" value="1"/>
</dbReference>
<dbReference type="PANTHER" id="PTHR34610">
    <property type="entry name" value="SSL7007 PROTEIN"/>
    <property type="match status" value="1"/>
</dbReference>
<dbReference type="RefSeq" id="WP_332863066.1">
    <property type="nucleotide sequence ID" value="NZ_JBAFSM010000001.1"/>
</dbReference>
<feature type="domain" description="PIN" evidence="1">
    <location>
        <begin position="4"/>
        <end position="117"/>
    </location>
</feature>
<gene>
    <name evidence="2" type="ORF">V0288_00665</name>
</gene>
<comment type="caution">
    <text evidence="2">The sequence shown here is derived from an EMBL/GenBank/DDBJ whole genome shotgun (WGS) entry which is preliminary data.</text>
</comment>
<evidence type="ECO:0000313" key="2">
    <source>
        <dbReference type="EMBL" id="MEG3435618.1"/>
    </source>
</evidence>
<organism evidence="2 3">
    <name type="scientific">Pannus brasiliensis CCIBt3594</name>
    <dbReference type="NCBI Taxonomy" id="1427578"/>
    <lineage>
        <taxon>Bacteria</taxon>
        <taxon>Bacillati</taxon>
        <taxon>Cyanobacteriota</taxon>
        <taxon>Cyanophyceae</taxon>
        <taxon>Oscillatoriophycideae</taxon>
        <taxon>Chroococcales</taxon>
        <taxon>Microcystaceae</taxon>
        <taxon>Pannus</taxon>
    </lineage>
</organism>
<keyword evidence="3" id="KW-1185">Reference proteome</keyword>
<reference evidence="2 3" key="1">
    <citation type="submission" date="2024-01" db="EMBL/GenBank/DDBJ databases">
        <title>Genomic insights into the taxonomy and metabolism of the cyanobacterium Pannus brasiliensis CCIBt3594.</title>
        <authorList>
            <person name="Machado M."/>
            <person name="Botero N.B."/>
            <person name="Andreote A.P.D."/>
            <person name="Feitosa A.M.T."/>
            <person name="Popin R."/>
            <person name="Sivonen K."/>
            <person name="Fiore M.F."/>
        </authorList>
    </citation>
    <scope>NUCLEOTIDE SEQUENCE [LARGE SCALE GENOMIC DNA]</scope>
    <source>
        <strain evidence="2 3">CCIBt3594</strain>
    </source>
</reference>
<dbReference type="SUPFAM" id="SSF88723">
    <property type="entry name" value="PIN domain-like"/>
    <property type="match status" value="1"/>
</dbReference>
<evidence type="ECO:0000259" key="1">
    <source>
        <dbReference type="SMART" id="SM00670"/>
    </source>
</evidence>
<dbReference type="Pfam" id="PF13470">
    <property type="entry name" value="PIN_3"/>
    <property type="match status" value="1"/>
</dbReference>
<dbReference type="EMBL" id="JBAFSM010000001">
    <property type="protein sequence ID" value="MEG3435618.1"/>
    <property type="molecule type" value="Genomic_DNA"/>
</dbReference>